<dbReference type="InterPro" id="IPR011551">
    <property type="entry name" value="NTP_PyrPHydrolase_MazG"/>
</dbReference>
<dbReference type="FunFam" id="1.10.287.1080:FF:000001">
    <property type="entry name" value="Nucleoside triphosphate pyrophosphohydrolase"/>
    <property type="match status" value="1"/>
</dbReference>
<dbReference type="AlphaFoldDB" id="E1I9W5"/>
<proteinExistence type="predicted"/>
<dbReference type="STRING" id="765420.OSCT_0116"/>
<dbReference type="GO" id="GO:0046052">
    <property type="term" value="P:UTP catabolic process"/>
    <property type="evidence" value="ECO:0007669"/>
    <property type="project" value="TreeGrafter"/>
</dbReference>
<dbReference type="EMBL" id="ADVR01000003">
    <property type="protein sequence ID" value="EFO81967.1"/>
    <property type="molecule type" value="Genomic_DNA"/>
</dbReference>
<reference evidence="2 3" key="1">
    <citation type="journal article" date="2011" name="J. Bacteriol.">
        <title>Draft genome sequence of the anoxygenic filamentous phototrophic bacterium Oscillochloris trichoides subsp. DG-6.</title>
        <authorList>
            <person name="Kuznetsov B.B."/>
            <person name="Ivanovsky R.N."/>
            <person name="Keppen O.I."/>
            <person name="Sukhacheva M.V."/>
            <person name="Bumazhkin B.K."/>
            <person name="Patutina E.O."/>
            <person name="Beletsky A.V."/>
            <person name="Mardanov A.V."/>
            <person name="Baslerov R.V."/>
            <person name="Panteleeva A.N."/>
            <person name="Kolganova T.V."/>
            <person name="Ravin N.V."/>
            <person name="Skryabin K.G."/>
        </authorList>
    </citation>
    <scope>NUCLEOTIDE SEQUENCE [LARGE SCALE GENOMIC DNA]</scope>
    <source>
        <strain evidence="2 3">DG-6</strain>
    </source>
</reference>
<dbReference type="GO" id="GO:0047429">
    <property type="term" value="F:nucleoside triphosphate diphosphatase activity"/>
    <property type="evidence" value="ECO:0007669"/>
    <property type="project" value="InterPro"/>
</dbReference>
<dbReference type="Pfam" id="PF03819">
    <property type="entry name" value="MazG"/>
    <property type="match status" value="2"/>
</dbReference>
<dbReference type="GO" id="GO:0006950">
    <property type="term" value="P:response to stress"/>
    <property type="evidence" value="ECO:0007669"/>
    <property type="project" value="UniProtKB-ARBA"/>
</dbReference>
<dbReference type="PANTHER" id="PTHR30522:SF0">
    <property type="entry name" value="NUCLEOSIDE TRIPHOSPHATE PYROPHOSPHOHYDROLASE"/>
    <property type="match status" value="1"/>
</dbReference>
<dbReference type="CDD" id="cd11529">
    <property type="entry name" value="NTP-PPase_MazG_Cterm"/>
    <property type="match status" value="1"/>
</dbReference>
<name>E1I9W5_9CHLR</name>
<dbReference type="GO" id="GO:0006203">
    <property type="term" value="P:dGTP catabolic process"/>
    <property type="evidence" value="ECO:0007669"/>
    <property type="project" value="TreeGrafter"/>
</dbReference>
<organism evidence="2 3">
    <name type="scientific">Oscillochloris trichoides DG-6</name>
    <dbReference type="NCBI Taxonomy" id="765420"/>
    <lineage>
        <taxon>Bacteria</taxon>
        <taxon>Bacillati</taxon>
        <taxon>Chloroflexota</taxon>
        <taxon>Chloroflexia</taxon>
        <taxon>Chloroflexales</taxon>
        <taxon>Chloroflexineae</taxon>
        <taxon>Oscillochloridaceae</taxon>
        <taxon>Oscillochloris</taxon>
    </lineage>
</organism>
<dbReference type="Gene3D" id="1.10.287.1080">
    <property type="entry name" value="MazG-like"/>
    <property type="match status" value="2"/>
</dbReference>
<comment type="caution">
    <text evidence="2">The sequence shown here is derived from an EMBL/GenBank/DDBJ whole genome shotgun (WGS) entry which is preliminary data.</text>
</comment>
<evidence type="ECO:0000313" key="3">
    <source>
        <dbReference type="Proteomes" id="UP000054010"/>
    </source>
</evidence>
<dbReference type="FunFam" id="1.10.287.1080:FF:000003">
    <property type="entry name" value="Nucleoside triphosphate pyrophosphohydrolase"/>
    <property type="match status" value="1"/>
</dbReference>
<accession>E1I9W5</accession>
<dbReference type="SUPFAM" id="SSF101386">
    <property type="entry name" value="all-alpha NTP pyrophosphatases"/>
    <property type="match status" value="2"/>
</dbReference>
<dbReference type="NCBIfam" id="NF007113">
    <property type="entry name" value="PRK09562.1"/>
    <property type="match status" value="1"/>
</dbReference>
<dbReference type="CDD" id="cd11528">
    <property type="entry name" value="NTP-PPase_MazG_Nterm"/>
    <property type="match status" value="1"/>
</dbReference>
<evidence type="ECO:0000313" key="2">
    <source>
        <dbReference type="EMBL" id="EFO81967.1"/>
    </source>
</evidence>
<evidence type="ECO:0000259" key="1">
    <source>
        <dbReference type="Pfam" id="PF03819"/>
    </source>
</evidence>
<dbReference type="GO" id="GO:0046061">
    <property type="term" value="P:dATP catabolic process"/>
    <property type="evidence" value="ECO:0007669"/>
    <property type="project" value="TreeGrafter"/>
</dbReference>
<dbReference type="OrthoDB" id="9808939at2"/>
<dbReference type="Proteomes" id="UP000054010">
    <property type="component" value="Unassembled WGS sequence"/>
</dbReference>
<protein>
    <submittedName>
        <fullName evidence="2">MazG family protein</fullName>
    </submittedName>
</protein>
<keyword evidence="3" id="KW-1185">Reference proteome</keyword>
<gene>
    <name evidence="2" type="ORF">OSCT_0116</name>
</gene>
<sequence>MHASLLNACLAALDLAPTSSIQLHHVPTLLTMTAHLPGQGGPDATVRSWAETQGYPHYLAPPIPYPLHVTTPAILWGVDAAHLPALRTLLAWRYPPDQPVTPLHHDPAGRVTCQTQVTLATLEAAADLFYLPALPITQNERDPEGLVWVVARLLGPGGCPWDVRQTHQSLRGALLEEAHEVLEALDAGDMIGLSEELGDLLLNILAHSEIARQHGAFSLPDVVAQVTRKIIGRHPHVFGDQSTQHEGQIHQRWEQIKATELAAKGRERSSALDGVPAGMPALAAAQKLGKKAARTGFAWFDATSAWAKLHEELDELKAATQSEHTAHVAEEMGDLLFITARLASYLGVDAEAALRSANQKFRRRFTFIETHAAAQGRTLADMSLEEMIACWNQAKNEEKGHAATNPDLPR</sequence>
<dbReference type="eggNOG" id="COG3956">
    <property type="taxonomic scope" value="Bacteria"/>
</dbReference>
<dbReference type="InterPro" id="IPR048011">
    <property type="entry name" value="NTP-PPase_MazG-like_C"/>
</dbReference>
<dbReference type="InterPro" id="IPR048015">
    <property type="entry name" value="NTP-PPase_MazG-like_N"/>
</dbReference>
<dbReference type="NCBIfam" id="TIGR00444">
    <property type="entry name" value="mazG"/>
    <property type="match status" value="1"/>
</dbReference>
<feature type="domain" description="NTP pyrophosphohydrolase MazG-like" evidence="1">
    <location>
        <begin position="165"/>
        <end position="238"/>
    </location>
</feature>
<dbReference type="GO" id="GO:0046081">
    <property type="term" value="P:dUTP catabolic process"/>
    <property type="evidence" value="ECO:0007669"/>
    <property type="project" value="TreeGrafter"/>
</dbReference>
<dbReference type="HOGENOM" id="CLU_038356_2_1_0"/>
<feature type="domain" description="NTP pyrophosphohydrolase MazG-like" evidence="1">
    <location>
        <begin position="304"/>
        <end position="364"/>
    </location>
</feature>
<dbReference type="GO" id="GO:0046076">
    <property type="term" value="P:dTTP catabolic process"/>
    <property type="evidence" value="ECO:0007669"/>
    <property type="project" value="TreeGrafter"/>
</dbReference>
<dbReference type="InterPro" id="IPR004518">
    <property type="entry name" value="MazG-like_dom"/>
</dbReference>
<dbReference type="PANTHER" id="PTHR30522">
    <property type="entry name" value="NUCLEOSIDE TRIPHOSPHATE PYROPHOSPHOHYDROLASE"/>
    <property type="match status" value="1"/>
</dbReference>
<dbReference type="GO" id="GO:0046047">
    <property type="term" value="P:TTP catabolic process"/>
    <property type="evidence" value="ECO:0007669"/>
    <property type="project" value="TreeGrafter"/>
</dbReference>